<evidence type="ECO:0000313" key="3">
    <source>
        <dbReference type="Proteomes" id="UP000619743"/>
    </source>
</evidence>
<dbReference type="Gene3D" id="3.50.50.60">
    <property type="entry name" value="FAD/NAD(P)-binding domain"/>
    <property type="match status" value="1"/>
</dbReference>
<name>A0A8J2XN23_9GAMM</name>
<protein>
    <submittedName>
        <fullName evidence="2">Amine oxidase</fullName>
    </submittedName>
</protein>
<proteinExistence type="predicted"/>
<dbReference type="InterPro" id="IPR036188">
    <property type="entry name" value="FAD/NAD-bd_sf"/>
</dbReference>
<dbReference type="EMBL" id="BMDX01000003">
    <property type="protein sequence ID" value="GGA68521.1"/>
    <property type="molecule type" value="Genomic_DNA"/>
</dbReference>
<dbReference type="PANTHER" id="PTHR42923:SF17">
    <property type="entry name" value="AMINE OXIDASE DOMAIN-CONTAINING PROTEIN"/>
    <property type="match status" value="1"/>
</dbReference>
<dbReference type="RefSeq" id="WP_087506533.1">
    <property type="nucleotide sequence ID" value="NZ_BMDX01000003.1"/>
</dbReference>
<dbReference type="GO" id="GO:0016491">
    <property type="term" value="F:oxidoreductase activity"/>
    <property type="evidence" value="ECO:0007669"/>
    <property type="project" value="TreeGrafter"/>
</dbReference>
<dbReference type="InterPro" id="IPR002937">
    <property type="entry name" value="Amino_oxidase"/>
</dbReference>
<sequence length="431" mass="48958">MKIAVIGSGISGIVASYHLRKEHQVTLFEKNDYLGGHTATKELDGEHQGQAIDTGFIVFNDRTYPRFQAFLAQLKVPYQNTDMSYSVSNPAENLEYNGHTFSTLFAQKRNWFNPKFYRFLYDIYRFNKLAKASYANGEIDENSSLSEFLEQHKFNQFFRINYLMSMGAAIWSSSIKDMDEFPALFFIRFFVNHGLLEITDRPQWYVIKGGSHQYVKAWREQVDGDIEFASGATSVRRKNSAEGALPTRFIVSHGSGEDEFDAVVFACHSDEALTLLGESASALENDILGDIPYQQNDVILHTDTSRLPERQAAWAAWNYMLDDSEHPQATLTYNMNILQGLQSKHTYCVSLNQSEQIDPDKIIGTYLYDHPVFNRTSFAAQQRRAEINGVDGCYFCGAYWYNGFHEDGVRSAQDVVELIAAKGAELPRNAA</sequence>
<dbReference type="Proteomes" id="UP000619743">
    <property type="component" value="Unassembled WGS sequence"/>
</dbReference>
<dbReference type="InterPro" id="IPR050464">
    <property type="entry name" value="Zeta_carotene_desat/Oxidored"/>
</dbReference>
<reference evidence="3" key="1">
    <citation type="journal article" date="2019" name="Int. J. Syst. Evol. Microbiol.">
        <title>The Global Catalogue of Microorganisms (GCM) 10K type strain sequencing project: providing services to taxonomists for standard genome sequencing and annotation.</title>
        <authorList>
            <consortium name="The Broad Institute Genomics Platform"/>
            <consortium name="The Broad Institute Genome Sequencing Center for Infectious Disease"/>
            <person name="Wu L."/>
            <person name="Ma J."/>
        </authorList>
    </citation>
    <scope>NUCLEOTIDE SEQUENCE [LARGE SCALE GENOMIC DNA]</scope>
    <source>
        <strain evidence="3">CGMCC 1.10130</strain>
    </source>
</reference>
<organism evidence="2 3">
    <name type="scientific">Neiella marina</name>
    <dbReference type="NCBI Taxonomy" id="508461"/>
    <lineage>
        <taxon>Bacteria</taxon>
        <taxon>Pseudomonadati</taxon>
        <taxon>Pseudomonadota</taxon>
        <taxon>Gammaproteobacteria</taxon>
        <taxon>Alteromonadales</taxon>
        <taxon>Echinimonadaceae</taxon>
        <taxon>Neiella</taxon>
    </lineage>
</organism>
<dbReference type="Pfam" id="PF01593">
    <property type="entry name" value="Amino_oxidase"/>
    <property type="match status" value="1"/>
</dbReference>
<feature type="domain" description="Amine oxidase" evidence="1">
    <location>
        <begin position="10"/>
        <end position="273"/>
    </location>
</feature>
<accession>A0A8J2XN23</accession>
<dbReference type="SUPFAM" id="SSF51905">
    <property type="entry name" value="FAD/NAD(P)-binding domain"/>
    <property type="match status" value="1"/>
</dbReference>
<dbReference type="PANTHER" id="PTHR42923">
    <property type="entry name" value="PROTOPORPHYRINOGEN OXIDASE"/>
    <property type="match status" value="1"/>
</dbReference>
<comment type="caution">
    <text evidence="2">The sequence shown here is derived from an EMBL/GenBank/DDBJ whole genome shotgun (WGS) entry which is preliminary data.</text>
</comment>
<dbReference type="OrthoDB" id="20837at2"/>
<gene>
    <name evidence="2" type="ORF">GCM10011369_07690</name>
</gene>
<evidence type="ECO:0000259" key="1">
    <source>
        <dbReference type="Pfam" id="PF01593"/>
    </source>
</evidence>
<dbReference type="FunFam" id="1.10.405.20:FF:000001">
    <property type="entry name" value="Amine oxidase"/>
    <property type="match status" value="1"/>
</dbReference>
<dbReference type="AlphaFoldDB" id="A0A8J2XN23"/>
<keyword evidence="3" id="KW-1185">Reference proteome</keyword>
<evidence type="ECO:0000313" key="2">
    <source>
        <dbReference type="EMBL" id="GGA68521.1"/>
    </source>
</evidence>